<dbReference type="Pfam" id="PF13765">
    <property type="entry name" value="PRY"/>
    <property type="match status" value="1"/>
</dbReference>
<dbReference type="Gene3D" id="3.30.40.10">
    <property type="entry name" value="Zinc/RING finger domain, C3HC4 (zinc finger)"/>
    <property type="match status" value="1"/>
</dbReference>
<dbReference type="Gene3D" id="2.60.120.920">
    <property type="match status" value="1"/>
</dbReference>
<evidence type="ECO:0000313" key="11">
    <source>
        <dbReference type="Proteomes" id="UP000515150"/>
    </source>
</evidence>
<keyword evidence="4" id="KW-0862">Zinc</keyword>
<dbReference type="SUPFAM" id="SSF57850">
    <property type="entry name" value="RING/U-box"/>
    <property type="match status" value="1"/>
</dbReference>
<keyword evidence="7" id="KW-0175">Coiled coil</keyword>
<evidence type="ECO:0000256" key="7">
    <source>
        <dbReference type="SAM" id="Coils"/>
    </source>
</evidence>
<dbReference type="SUPFAM" id="SSF49899">
    <property type="entry name" value="Concanavalin A-like lectins/glucanases"/>
    <property type="match status" value="1"/>
</dbReference>
<evidence type="ECO:0000259" key="9">
    <source>
        <dbReference type="PROSITE" id="PS50119"/>
    </source>
</evidence>
<dbReference type="Proteomes" id="UP000515150">
    <property type="component" value="Chromosome 7"/>
</dbReference>
<dbReference type="PROSITE" id="PS50089">
    <property type="entry name" value="ZF_RING_2"/>
    <property type="match status" value="1"/>
</dbReference>
<dbReference type="InterPro" id="IPR001870">
    <property type="entry name" value="B30.2/SPRY"/>
</dbReference>
<evidence type="ECO:0000259" key="8">
    <source>
        <dbReference type="PROSITE" id="PS50089"/>
    </source>
</evidence>
<evidence type="ECO:0000259" key="10">
    <source>
        <dbReference type="PROSITE" id="PS50188"/>
    </source>
</evidence>
<dbReference type="InterPro" id="IPR001841">
    <property type="entry name" value="Znf_RING"/>
</dbReference>
<proteinExistence type="predicted"/>
<dbReference type="InterPro" id="IPR051051">
    <property type="entry name" value="E3_ubiq-ligase_TRIM/RNF"/>
</dbReference>
<dbReference type="InterPro" id="IPR003879">
    <property type="entry name" value="Butyrophylin_SPRY"/>
</dbReference>
<feature type="coiled-coil region" evidence="7">
    <location>
        <begin position="266"/>
        <end position="296"/>
    </location>
</feature>
<dbReference type="PROSITE" id="PS00518">
    <property type="entry name" value="ZF_RING_1"/>
    <property type="match status" value="1"/>
</dbReference>
<evidence type="ECO:0000256" key="4">
    <source>
        <dbReference type="ARBA" id="ARBA00022833"/>
    </source>
</evidence>
<dbReference type="Pfam" id="PF00622">
    <property type="entry name" value="SPRY"/>
    <property type="match status" value="1"/>
</dbReference>
<keyword evidence="1" id="KW-0399">Innate immunity</keyword>
<evidence type="ECO:0000256" key="3">
    <source>
        <dbReference type="ARBA" id="ARBA00022771"/>
    </source>
</evidence>
<keyword evidence="2" id="KW-0479">Metal-binding</keyword>
<dbReference type="Pfam" id="PF00643">
    <property type="entry name" value="zf-B_box"/>
    <property type="match status" value="1"/>
</dbReference>
<reference evidence="12" key="1">
    <citation type="submission" date="2025-08" db="UniProtKB">
        <authorList>
            <consortium name="RefSeq"/>
        </authorList>
    </citation>
    <scope>IDENTIFICATION</scope>
</reference>
<dbReference type="SMART" id="SM00184">
    <property type="entry name" value="RING"/>
    <property type="match status" value="1"/>
</dbReference>
<evidence type="ECO:0000256" key="6">
    <source>
        <dbReference type="PROSITE-ProRule" id="PRU00024"/>
    </source>
</evidence>
<dbReference type="PROSITE" id="PS50188">
    <property type="entry name" value="B302_SPRY"/>
    <property type="match status" value="1"/>
</dbReference>
<dbReference type="InterPro" id="IPR006574">
    <property type="entry name" value="PRY"/>
</dbReference>
<dbReference type="OrthoDB" id="6270329at2759"/>
<feature type="domain" description="RING-type" evidence="8">
    <location>
        <begin position="16"/>
        <end position="57"/>
    </location>
</feature>
<dbReference type="PROSITE" id="PS50119">
    <property type="entry name" value="ZF_BBOX"/>
    <property type="match status" value="1"/>
</dbReference>
<dbReference type="SMART" id="SM00336">
    <property type="entry name" value="BBOX"/>
    <property type="match status" value="2"/>
</dbReference>
<accession>A0A6P7N2G4</accession>
<dbReference type="PANTHER" id="PTHR25465">
    <property type="entry name" value="B-BOX DOMAIN CONTAINING"/>
    <property type="match status" value="1"/>
</dbReference>
<dbReference type="InterPro" id="IPR013320">
    <property type="entry name" value="ConA-like_dom_sf"/>
</dbReference>
<protein>
    <submittedName>
        <fullName evidence="12">E3 ubiquitin/ISG15 ligase TRIM25-like</fullName>
    </submittedName>
</protein>
<dbReference type="SUPFAM" id="SSF57845">
    <property type="entry name" value="B-box zinc-binding domain"/>
    <property type="match status" value="1"/>
</dbReference>
<evidence type="ECO:0000256" key="5">
    <source>
        <dbReference type="ARBA" id="ARBA00022859"/>
    </source>
</evidence>
<dbReference type="SMART" id="SM00449">
    <property type="entry name" value="SPRY"/>
    <property type="match status" value="1"/>
</dbReference>
<evidence type="ECO:0000313" key="12">
    <source>
        <dbReference type="RefSeq" id="XP_029013467.1"/>
    </source>
</evidence>
<dbReference type="AlphaFoldDB" id="A0A6P7N2G4"/>
<dbReference type="InterPro" id="IPR000315">
    <property type="entry name" value="Znf_B-box"/>
</dbReference>
<feature type="domain" description="B box-type" evidence="9">
    <location>
        <begin position="145"/>
        <end position="186"/>
    </location>
</feature>
<dbReference type="InParanoid" id="A0A6P7N2G4"/>
<evidence type="ECO:0000256" key="2">
    <source>
        <dbReference type="ARBA" id="ARBA00022723"/>
    </source>
</evidence>
<keyword evidence="5" id="KW-0391">Immunity</keyword>
<dbReference type="KEGG" id="bspl:114859471"/>
<dbReference type="PRINTS" id="PR01407">
    <property type="entry name" value="BUTYPHLNCDUF"/>
</dbReference>
<dbReference type="Gene3D" id="4.10.830.40">
    <property type="match status" value="1"/>
</dbReference>
<dbReference type="InterPro" id="IPR003877">
    <property type="entry name" value="SPRY_dom"/>
</dbReference>
<dbReference type="InterPro" id="IPR027370">
    <property type="entry name" value="Znf-RING_euk"/>
</dbReference>
<dbReference type="RefSeq" id="XP_029013467.1">
    <property type="nucleotide sequence ID" value="XM_029157634.3"/>
</dbReference>
<dbReference type="GeneID" id="114859471"/>
<dbReference type="GO" id="GO:0008270">
    <property type="term" value="F:zinc ion binding"/>
    <property type="evidence" value="ECO:0007669"/>
    <property type="project" value="UniProtKB-KW"/>
</dbReference>
<gene>
    <name evidence="12" type="primary">LOC114859471</name>
</gene>
<keyword evidence="3 6" id="KW-0863">Zinc-finger</keyword>
<sequence>MSSSKPEDQLALELTCPICLQLYSDPVVLPCGHNYCRACICRTARIYGDGVQCPECREEFQGVESLQKNFKLSSIVEGYRAAAALQGPRADTQPEVSCDHCIDERTPAVRVCLKCQVSLCCRHLQKHHEREAFRDHPLVEPLNELEVKGCVAHRRPLEYFCSNDASSLCATCVTEGRHQDHDVLAFSLAEEETRRSLEARSKVISGKLLMTQSLLQKTVEEQAASEALTDRVVSGALRVVDVMAELMNGYRERLHERLEREGNQHKKSWRHEVSELEEQQQRLLEAERDATRALSETDAFAFMHRYTRIQHKLRDAATGSVPPKVPSVAPLDINALQSGLKTQEFHSDMTRLLHSLHVLLHPLDLSFSLCTAHPNLILSNDLRTVKYSSSKQPYLEHPERFTSAPQVMCSQEFSSGEHAWVVEVGPSSTWSLGVCYRSIPRRGDSSRLGHNSMSWRLQCKSGKLTACHASSSVNVGELIACLLRVEIELNYEAGTLAFHSTKGKKERLYIFRTVFKEPVYPVFSIHSNSPESWITLHTGM</sequence>
<dbReference type="InterPro" id="IPR043136">
    <property type="entry name" value="B30.2/SPRY_sf"/>
</dbReference>
<dbReference type="Pfam" id="PF13445">
    <property type="entry name" value="zf-RING_UBOX"/>
    <property type="match status" value="1"/>
</dbReference>
<dbReference type="GO" id="GO:0045087">
    <property type="term" value="P:innate immune response"/>
    <property type="evidence" value="ECO:0007669"/>
    <property type="project" value="UniProtKB-KW"/>
</dbReference>
<keyword evidence="11" id="KW-1185">Reference proteome</keyword>
<dbReference type="PANTHER" id="PTHR25465:SF73">
    <property type="entry name" value="E3 UBIQUITIN_ISG15 LIGASE TRIM25 ISOFORM X1"/>
    <property type="match status" value="1"/>
</dbReference>
<dbReference type="InterPro" id="IPR013083">
    <property type="entry name" value="Znf_RING/FYVE/PHD"/>
</dbReference>
<name>A0A6P7N2G4_BETSP</name>
<feature type="domain" description="B30.2/SPRY" evidence="10">
    <location>
        <begin position="345"/>
        <end position="540"/>
    </location>
</feature>
<evidence type="ECO:0000256" key="1">
    <source>
        <dbReference type="ARBA" id="ARBA00022588"/>
    </source>
</evidence>
<dbReference type="InterPro" id="IPR017907">
    <property type="entry name" value="Znf_RING_CS"/>
</dbReference>
<dbReference type="SMART" id="SM00589">
    <property type="entry name" value="PRY"/>
    <property type="match status" value="1"/>
</dbReference>
<dbReference type="GO" id="GO:0005737">
    <property type="term" value="C:cytoplasm"/>
    <property type="evidence" value="ECO:0007669"/>
    <property type="project" value="UniProtKB-ARBA"/>
</dbReference>
<organism evidence="11 12">
    <name type="scientific">Betta splendens</name>
    <name type="common">Siamese fighting fish</name>
    <dbReference type="NCBI Taxonomy" id="158456"/>
    <lineage>
        <taxon>Eukaryota</taxon>
        <taxon>Metazoa</taxon>
        <taxon>Chordata</taxon>
        <taxon>Craniata</taxon>
        <taxon>Vertebrata</taxon>
        <taxon>Euteleostomi</taxon>
        <taxon>Actinopterygii</taxon>
        <taxon>Neopterygii</taxon>
        <taxon>Teleostei</taxon>
        <taxon>Neoteleostei</taxon>
        <taxon>Acanthomorphata</taxon>
        <taxon>Anabantaria</taxon>
        <taxon>Anabantiformes</taxon>
        <taxon>Anabantoidei</taxon>
        <taxon>Osphronemidae</taxon>
        <taxon>Betta</taxon>
    </lineage>
</organism>
<dbReference type="Gene3D" id="3.30.160.60">
    <property type="entry name" value="Classic Zinc Finger"/>
    <property type="match status" value="1"/>
</dbReference>